<keyword evidence="3" id="KW-0804">Transcription</keyword>
<keyword evidence="2" id="KW-0238">DNA-binding</keyword>
<evidence type="ECO:0000256" key="3">
    <source>
        <dbReference type="ARBA" id="ARBA00023163"/>
    </source>
</evidence>
<accession>A0A1C6GNY6</accession>
<dbReference type="GO" id="GO:0003700">
    <property type="term" value="F:DNA-binding transcription factor activity"/>
    <property type="evidence" value="ECO:0007669"/>
    <property type="project" value="InterPro"/>
</dbReference>
<dbReference type="SUPFAM" id="SSF46689">
    <property type="entry name" value="Homeodomain-like"/>
    <property type="match status" value="2"/>
</dbReference>
<name>A0A1C6GNY6_9FIRM</name>
<evidence type="ECO:0000256" key="1">
    <source>
        <dbReference type="ARBA" id="ARBA00023015"/>
    </source>
</evidence>
<dbReference type="SMART" id="SM00342">
    <property type="entry name" value="HTH_ARAC"/>
    <property type="match status" value="1"/>
</dbReference>
<dbReference type="EMBL" id="FMHG01000001">
    <property type="protein sequence ID" value="SCJ46980.1"/>
    <property type="molecule type" value="Genomic_DNA"/>
</dbReference>
<dbReference type="PANTHER" id="PTHR47893">
    <property type="entry name" value="REGULATORY PROTEIN PCHR"/>
    <property type="match status" value="1"/>
</dbReference>
<dbReference type="PROSITE" id="PS01124">
    <property type="entry name" value="HTH_ARAC_FAMILY_2"/>
    <property type="match status" value="1"/>
</dbReference>
<dbReference type="InterPro" id="IPR018060">
    <property type="entry name" value="HTH_AraC"/>
</dbReference>
<dbReference type="InterPro" id="IPR009057">
    <property type="entry name" value="Homeodomain-like_sf"/>
</dbReference>
<dbReference type="PRINTS" id="PR00032">
    <property type="entry name" value="HTHARAC"/>
</dbReference>
<dbReference type="AlphaFoldDB" id="A0A1C6GNY6"/>
<protein>
    <submittedName>
        <fullName evidence="5">L-rhamnose operon transcriptional activator rhaR</fullName>
    </submittedName>
</protein>
<dbReference type="PANTHER" id="PTHR47893:SF1">
    <property type="entry name" value="REGULATORY PROTEIN PCHR"/>
    <property type="match status" value="1"/>
</dbReference>
<proteinExistence type="predicted"/>
<dbReference type="GO" id="GO:0043565">
    <property type="term" value="F:sequence-specific DNA binding"/>
    <property type="evidence" value="ECO:0007669"/>
    <property type="project" value="InterPro"/>
</dbReference>
<evidence type="ECO:0000259" key="4">
    <source>
        <dbReference type="PROSITE" id="PS01124"/>
    </source>
</evidence>
<dbReference type="Pfam" id="PF12833">
    <property type="entry name" value="HTH_18"/>
    <property type="match status" value="1"/>
</dbReference>
<evidence type="ECO:0000313" key="5">
    <source>
        <dbReference type="EMBL" id="SCJ46980.1"/>
    </source>
</evidence>
<sequence length="331" mass="37552">MDWTAIFPQGAKLCRIHAQHMVYQLDFSDGKGVMEAYEVFPGILLIFNDFHTAQGFQNERARPGIIEINHCRCGRYGCTLQSGRQVTLGAQDLSISDMGRPCRNSVFLSGDYTGISLVLQLKEAARSWRDILGQTTDLVACLEAQLYSDEVLLLRANPKIQHIVLELYQPPDNYQLAYYKIKALELLLFLAVSSEQQGRMARPYHCGHDAEKVAAIERRMTENLRRRHSLTELAVEFGMGVTTLKKLFYQQYGQAPYQYLRRRRMEEAALLLQSTQLPVGHIAELVGYQNASKFSAAFTRVYGMTPKIYRGTAQLEQNDCLELGKNRDGAV</sequence>
<dbReference type="InterPro" id="IPR053142">
    <property type="entry name" value="PchR_regulatory_protein"/>
</dbReference>
<reference evidence="5" key="1">
    <citation type="submission" date="2015-09" db="EMBL/GenBank/DDBJ databases">
        <authorList>
            <consortium name="Pathogen Informatics"/>
        </authorList>
    </citation>
    <scope>NUCLEOTIDE SEQUENCE</scope>
    <source>
        <strain evidence="5">2789STDY5834896</strain>
    </source>
</reference>
<dbReference type="InterPro" id="IPR020449">
    <property type="entry name" value="Tscrpt_reg_AraC-type_HTH"/>
</dbReference>
<gene>
    <name evidence="5" type="primary">rhaR</name>
    <name evidence="5" type="ORF">SAMEA3545359_00472</name>
</gene>
<feature type="domain" description="HTH araC/xylS-type" evidence="4">
    <location>
        <begin position="214"/>
        <end position="312"/>
    </location>
</feature>
<dbReference type="Gene3D" id="1.10.10.60">
    <property type="entry name" value="Homeodomain-like"/>
    <property type="match status" value="2"/>
</dbReference>
<keyword evidence="1" id="KW-0805">Transcription regulation</keyword>
<evidence type="ECO:0000256" key="2">
    <source>
        <dbReference type="ARBA" id="ARBA00023125"/>
    </source>
</evidence>
<organism evidence="5">
    <name type="scientific">uncultured Anaerotruncus sp</name>
    <dbReference type="NCBI Taxonomy" id="905011"/>
    <lineage>
        <taxon>Bacteria</taxon>
        <taxon>Bacillati</taxon>
        <taxon>Bacillota</taxon>
        <taxon>Clostridia</taxon>
        <taxon>Eubacteriales</taxon>
        <taxon>Oscillospiraceae</taxon>
        <taxon>Anaerotruncus</taxon>
        <taxon>environmental samples</taxon>
    </lineage>
</organism>